<dbReference type="EMBL" id="KZ293701">
    <property type="protein sequence ID" value="PBK84045.1"/>
    <property type="molecule type" value="Genomic_DNA"/>
</dbReference>
<sequence length="322" mass="36444">MKAAHCINKPDSLRLQIRLDCNMINLFLAYLDALPMNFEQVCLTVSETQRVTRLLCASVNYIQIYKPRMDGLVERDPKVCDPMIMGAFVEDATMLQHFFCARIPVWTMQLLEEVAVYHINVLTDIETPDSWLVLDQPQLKLQSMYTGAPNKPIILMQPNAPLALSTREDVWFSPYHNQSRSEHNKVLQSHSNVSGLTDPSFQNLVEALRCHASKTSCFGEWWALLTLPYLWDSVNTNTKSALVHKKVQHLMAGCCGEFDGSIDVNNLQGYWQGKEFGTLTANNKKEILWEISEMGFCLEVHALDQCASVVNVNDEACKADIG</sequence>
<organism evidence="1 2">
    <name type="scientific">Armillaria gallica</name>
    <name type="common">Bulbous honey fungus</name>
    <name type="synonym">Armillaria bulbosa</name>
    <dbReference type="NCBI Taxonomy" id="47427"/>
    <lineage>
        <taxon>Eukaryota</taxon>
        <taxon>Fungi</taxon>
        <taxon>Dikarya</taxon>
        <taxon>Basidiomycota</taxon>
        <taxon>Agaricomycotina</taxon>
        <taxon>Agaricomycetes</taxon>
        <taxon>Agaricomycetidae</taxon>
        <taxon>Agaricales</taxon>
        <taxon>Marasmiineae</taxon>
        <taxon>Physalacriaceae</taxon>
        <taxon>Armillaria</taxon>
    </lineage>
</organism>
<protein>
    <submittedName>
        <fullName evidence="1">Uncharacterized protein</fullName>
    </submittedName>
</protein>
<dbReference type="Proteomes" id="UP000217790">
    <property type="component" value="Unassembled WGS sequence"/>
</dbReference>
<dbReference type="OrthoDB" id="3062082at2759"/>
<name>A0A2H3CLY2_ARMGA</name>
<accession>A0A2H3CLY2</accession>
<dbReference type="InParanoid" id="A0A2H3CLY2"/>
<reference evidence="2" key="1">
    <citation type="journal article" date="2017" name="Nat. Ecol. Evol.">
        <title>Genome expansion and lineage-specific genetic innovations in the forest pathogenic fungi Armillaria.</title>
        <authorList>
            <person name="Sipos G."/>
            <person name="Prasanna A.N."/>
            <person name="Walter M.C."/>
            <person name="O'Connor E."/>
            <person name="Balint B."/>
            <person name="Krizsan K."/>
            <person name="Kiss B."/>
            <person name="Hess J."/>
            <person name="Varga T."/>
            <person name="Slot J."/>
            <person name="Riley R."/>
            <person name="Boka B."/>
            <person name="Rigling D."/>
            <person name="Barry K."/>
            <person name="Lee J."/>
            <person name="Mihaltcheva S."/>
            <person name="LaButti K."/>
            <person name="Lipzen A."/>
            <person name="Waldron R."/>
            <person name="Moloney N.M."/>
            <person name="Sperisen C."/>
            <person name="Kredics L."/>
            <person name="Vagvoelgyi C."/>
            <person name="Patrignani A."/>
            <person name="Fitzpatrick D."/>
            <person name="Nagy I."/>
            <person name="Doyle S."/>
            <person name="Anderson J.B."/>
            <person name="Grigoriev I.V."/>
            <person name="Gueldener U."/>
            <person name="Muensterkoetter M."/>
            <person name="Nagy L.G."/>
        </authorList>
    </citation>
    <scope>NUCLEOTIDE SEQUENCE [LARGE SCALE GENOMIC DNA]</scope>
    <source>
        <strain evidence="2">Ar21-2</strain>
    </source>
</reference>
<dbReference type="AlphaFoldDB" id="A0A2H3CLY2"/>
<gene>
    <name evidence="1" type="ORF">ARMGADRAFT_1037406</name>
</gene>
<proteinExistence type="predicted"/>
<evidence type="ECO:0000313" key="1">
    <source>
        <dbReference type="EMBL" id="PBK84045.1"/>
    </source>
</evidence>
<keyword evidence="2" id="KW-1185">Reference proteome</keyword>
<evidence type="ECO:0000313" key="2">
    <source>
        <dbReference type="Proteomes" id="UP000217790"/>
    </source>
</evidence>